<evidence type="ECO:0000313" key="2">
    <source>
        <dbReference type="EMBL" id="MBC9207327.1"/>
    </source>
</evidence>
<name>A0ABR7RMH6_9PROT</name>
<reference evidence="2 3" key="1">
    <citation type="journal article" date="2013" name="Int. J. Syst. Evol. Microbiol.">
        <title>Roseomonas aerophila sp. nov., isolated from air.</title>
        <authorList>
            <person name="Kim S.J."/>
            <person name="Weon H.Y."/>
            <person name="Ahn J.H."/>
            <person name="Hong S.B."/>
            <person name="Seok S.J."/>
            <person name="Whang K.S."/>
            <person name="Kwon S.W."/>
        </authorList>
    </citation>
    <scope>NUCLEOTIDE SEQUENCE [LARGE SCALE GENOMIC DNA]</scope>
    <source>
        <strain evidence="2 3">NBRC 108923</strain>
    </source>
</reference>
<keyword evidence="3" id="KW-1185">Reference proteome</keyword>
<dbReference type="InterPro" id="IPR021736">
    <property type="entry name" value="DUF3305"/>
</dbReference>
<comment type="caution">
    <text evidence="2">The sequence shown here is derived from an EMBL/GenBank/DDBJ whole genome shotgun (WGS) entry which is preliminary data.</text>
</comment>
<gene>
    <name evidence="2" type="ORF">IBL26_10805</name>
</gene>
<dbReference type="RefSeq" id="WP_187784496.1">
    <property type="nucleotide sequence ID" value="NZ_JACTVA010000016.1"/>
</dbReference>
<sequence length="173" mass="19498">MSDAFGTPDTLRIDLAVVAERRPATSRWIDHVWRVVEVLEDAPALPPWTELRQEAGRTLFLAGHATLSLHPTDTDNYKHNLEGPDPRVWVVLRPADAAPGMVLHLVTLDPGEAHLYADVGNDTLESLPLPAFLHAPALDFIARHHKDRGFHKRRRDRADPEALARRQRPRDDS</sequence>
<dbReference type="Proteomes" id="UP000626026">
    <property type="component" value="Unassembled WGS sequence"/>
</dbReference>
<accession>A0ABR7RMH6</accession>
<organism evidence="2 3">
    <name type="scientific">Teichococcus aerophilus</name>
    <dbReference type="NCBI Taxonomy" id="1224513"/>
    <lineage>
        <taxon>Bacteria</taxon>
        <taxon>Pseudomonadati</taxon>
        <taxon>Pseudomonadota</taxon>
        <taxon>Alphaproteobacteria</taxon>
        <taxon>Acetobacterales</taxon>
        <taxon>Roseomonadaceae</taxon>
        <taxon>Roseomonas</taxon>
    </lineage>
</organism>
<dbReference type="EMBL" id="JACTVA010000016">
    <property type="protein sequence ID" value="MBC9207327.1"/>
    <property type="molecule type" value="Genomic_DNA"/>
</dbReference>
<evidence type="ECO:0000313" key="3">
    <source>
        <dbReference type="Proteomes" id="UP000626026"/>
    </source>
</evidence>
<feature type="region of interest" description="Disordered" evidence="1">
    <location>
        <begin position="149"/>
        <end position="173"/>
    </location>
</feature>
<protein>
    <submittedName>
        <fullName evidence="2">DUF3305 domain-containing protein</fullName>
    </submittedName>
</protein>
<feature type="compositionally biased region" description="Basic and acidic residues" evidence="1">
    <location>
        <begin position="156"/>
        <end position="173"/>
    </location>
</feature>
<dbReference type="Pfam" id="PF11749">
    <property type="entry name" value="DUF3305"/>
    <property type="match status" value="1"/>
</dbReference>
<proteinExistence type="predicted"/>
<evidence type="ECO:0000256" key="1">
    <source>
        <dbReference type="SAM" id="MobiDB-lite"/>
    </source>
</evidence>